<evidence type="ECO:0000313" key="2">
    <source>
        <dbReference type="Proteomes" id="UP000011747"/>
    </source>
</evidence>
<sequence length="341" mass="39491">MGRRKKNLQRFDNVVVLPGTRERLVEKGIQALQEKNYEEASDFLIKALHFSEDPGDDEIQMALLLAFYECGQYDEAKELCEEMLQLGNGDYYDVMDLYISILFQMKEYQRAYITLSALCEENQIPSDKKDHFEKLLQISRKMASTSEENDYQSDSDRAPKLFYEDESIEQQTLKAAELVQRNIAPYLDELIDIIGDAHSHPFLKTLLLNIMREKGVDKEISVRKLHFSKRLIPNQLEEVFQMSYYKQVLAKLGEAVSQSNPVLFSQLTELVNRHFFLLYPFEPECSVDTWAACTLQLACEYYGEAEEAEILCPQLFSHDDAGREKCMAYLKELDEFSAPVS</sequence>
<dbReference type="RefSeq" id="WP_003355553.1">
    <property type="nucleotide sequence ID" value="NZ_JH414764.1"/>
</dbReference>
<dbReference type="PATRIC" id="fig|665952.3.peg.3377"/>
<dbReference type="SUPFAM" id="SSF116965">
    <property type="entry name" value="Hypothetical protein MPN330"/>
    <property type="match status" value="1"/>
</dbReference>
<accession>G9QQ87</accession>
<dbReference type="HOGENOM" id="CLU_069995_0_0_9"/>
<organism evidence="1 2">
    <name type="scientific">Bacillus smithii 7_3_47FAA</name>
    <dbReference type="NCBI Taxonomy" id="665952"/>
    <lineage>
        <taxon>Bacteria</taxon>
        <taxon>Bacillati</taxon>
        <taxon>Bacillota</taxon>
        <taxon>Bacilli</taxon>
        <taxon>Bacillales</taxon>
        <taxon>Bacillaceae</taxon>
        <taxon>Bacillus</taxon>
    </lineage>
</organism>
<dbReference type="Gene3D" id="1.25.40.10">
    <property type="entry name" value="Tetratricopeptide repeat domain"/>
    <property type="match status" value="1"/>
</dbReference>
<reference evidence="1 2" key="1">
    <citation type="submission" date="2011-09" db="EMBL/GenBank/DDBJ databases">
        <title>The Genome Sequence of Bacillus smithii 7_3_47FAA.</title>
        <authorList>
            <consortium name="The Broad Institute Genome Sequencing Platform"/>
            <person name="Earl A."/>
            <person name="Ward D."/>
            <person name="Feldgarden M."/>
            <person name="Gevers D."/>
            <person name="Daigneault M."/>
            <person name="Strauss J."/>
            <person name="Allen-Vercoe E."/>
            <person name="Young S.K."/>
            <person name="Zeng Q."/>
            <person name="Gargeya S."/>
            <person name="Fitzgerald M."/>
            <person name="Haas B."/>
            <person name="Abouelleil A."/>
            <person name="Alvarado L."/>
            <person name="Arachchi H.M."/>
            <person name="Berlin A."/>
            <person name="Brown A."/>
            <person name="Chapman S.B."/>
            <person name="Chen Z."/>
            <person name="Dunbar C."/>
            <person name="Freedman E."/>
            <person name="Gearin G."/>
            <person name="Goldberg J."/>
            <person name="Griggs A."/>
            <person name="Gujja S."/>
            <person name="Heiman D."/>
            <person name="Howarth C."/>
            <person name="Larson L."/>
            <person name="Lui A."/>
            <person name="MacDonald P.J.P."/>
            <person name="Montmayeur A."/>
            <person name="Murphy C."/>
            <person name="Neiman D."/>
            <person name="Pearson M."/>
            <person name="Priest M."/>
            <person name="Roberts A."/>
            <person name="Saif S."/>
            <person name="Shea T."/>
            <person name="Shenoy N."/>
            <person name="Sisk P."/>
            <person name="Stolte C."/>
            <person name="Sykes S."/>
            <person name="Wortman J."/>
            <person name="Nusbaum C."/>
            <person name="Birren B."/>
        </authorList>
    </citation>
    <scope>NUCLEOTIDE SEQUENCE [LARGE SCALE GENOMIC DNA]</scope>
    <source>
        <strain evidence="1 2">7_3_47FAA</strain>
    </source>
</reference>
<gene>
    <name evidence="1" type="ORF">HMPREF1015_00454</name>
</gene>
<evidence type="ECO:0000313" key="1">
    <source>
        <dbReference type="EMBL" id="EHL73401.1"/>
    </source>
</evidence>
<dbReference type="SUPFAM" id="SSF48452">
    <property type="entry name" value="TPR-like"/>
    <property type="match status" value="1"/>
</dbReference>
<proteinExistence type="predicted"/>
<comment type="caution">
    <text evidence="1">The sequence shown here is derived from an EMBL/GenBank/DDBJ whole genome shotgun (WGS) entry which is preliminary data.</text>
</comment>
<dbReference type="Proteomes" id="UP000011747">
    <property type="component" value="Unassembled WGS sequence"/>
</dbReference>
<dbReference type="InterPro" id="IPR011990">
    <property type="entry name" value="TPR-like_helical_dom_sf"/>
</dbReference>
<keyword evidence="2" id="KW-1185">Reference proteome</keyword>
<dbReference type="Pfam" id="PF14559">
    <property type="entry name" value="TPR_19"/>
    <property type="match status" value="1"/>
</dbReference>
<dbReference type="AlphaFoldDB" id="G9QQ87"/>
<protein>
    <submittedName>
        <fullName evidence="1">Uncharacterized protein</fullName>
    </submittedName>
</protein>
<name>G9QQ87_9BACI</name>
<dbReference type="EMBL" id="ACWF01000158">
    <property type="protein sequence ID" value="EHL73401.1"/>
    <property type="molecule type" value="Genomic_DNA"/>
</dbReference>